<evidence type="ECO:0000256" key="2">
    <source>
        <dbReference type="ARBA" id="ARBA00022475"/>
    </source>
</evidence>
<name>A0A7C1J7V8_9THEO</name>
<feature type="transmembrane region" description="Helical" evidence="6">
    <location>
        <begin position="7"/>
        <end position="27"/>
    </location>
</feature>
<dbReference type="EMBL" id="DSMV01000059">
    <property type="protein sequence ID" value="HDW51294.1"/>
    <property type="molecule type" value="Genomic_DNA"/>
</dbReference>
<dbReference type="Pfam" id="PF03706">
    <property type="entry name" value="LPG_synthase_TM"/>
    <property type="match status" value="1"/>
</dbReference>
<keyword evidence="6" id="KW-0046">Antibiotic resistance</keyword>
<dbReference type="EC" id="2.3.2.3" evidence="6"/>
<proteinExistence type="inferred from homology"/>
<evidence type="ECO:0000256" key="4">
    <source>
        <dbReference type="ARBA" id="ARBA00022989"/>
    </source>
</evidence>
<dbReference type="GO" id="GO:0005886">
    <property type="term" value="C:plasma membrane"/>
    <property type="evidence" value="ECO:0007669"/>
    <property type="project" value="UniProtKB-SubCell"/>
</dbReference>
<feature type="transmembrane region" description="Helical" evidence="6">
    <location>
        <begin position="154"/>
        <end position="176"/>
    </location>
</feature>
<evidence type="ECO:0000256" key="1">
    <source>
        <dbReference type="ARBA" id="ARBA00004651"/>
    </source>
</evidence>
<feature type="transmembrane region" description="Helical" evidence="6">
    <location>
        <begin position="241"/>
        <end position="270"/>
    </location>
</feature>
<reference evidence="7" key="1">
    <citation type="journal article" date="2020" name="mSystems">
        <title>Genome- and Community-Level Interaction Insights into Carbon Utilization and Element Cycling Functions of Hydrothermarchaeota in Hydrothermal Sediment.</title>
        <authorList>
            <person name="Zhou Z."/>
            <person name="Liu Y."/>
            <person name="Xu W."/>
            <person name="Pan J."/>
            <person name="Luo Z.H."/>
            <person name="Li M."/>
        </authorList>
    </citation>
    <scope>NUCLEOTIDE SEQUENCE [LARGE SCALE GENOMIC DNA]</scope>
    <source>
        <strain evidence="7">SpSt-301</strain>
    </source>
</reference>
<dbReference type="AlphaFoldDB" id="A0A7C1J7V8"/>
<gene>
    <name evidence="6" type="primary">mprF</name>
    <name evidence="7" type="ORF">ENQ35_00875</name>
</gene>
<feature type="transmembrane region" description="Helical" evidence="6">
    <location>
        <begin position="124"/>
        <end position="142"/>
    </location>
</feature>
<keyword evidence="3 6" id="KW-0812">Transmembrane</keyword>
<keyword evidence="4 6" id="KW-1133">Transmembrane helix</keyword>
<sequence length="327" mass="35700">MEVKKVFRGIVGFSISGILLVMAFYKTPFSEVVAAIKEVNPAAVSSSVAMFGLSCFFRALMWRVTTKPLGRVKFSTLFGGVVVGYMANNVLPMRAGEMVRAYYLTARTETPLAASLATIFIERAYDVFSLGLLLAVALIWGVQGIAPDKARAALFFLAIISAGIIVLADVLARYHAHLGKIFFFEPIMERLKEFVRPLNRLRDFKTAFVLGALSLIAWFSNYLSMLVLVRGIAVSPLEASLLLLLFVNLGLLVPSSPGAFGVMQAAFWLALAPFGVPKEQGLALSFAYQGGLYLFTLAVGLPYFLRAQLRAGSWREAPVGNSKALHR</sequence>
<evidence type="ECO:0000256" key="6">
    <source>
        <dbReference type="RuleBase" id="RU363042"/>
    </source>
</evidence>
<evidence type="ECO:0000256" key="3">
    <source>
        <dbReference type="ARBA" id="ARBA00022692"/>
    </source>
</evidence>
<dbReference type="GO" id="GO:0050071">
    <property type="term" value="F:phosphatidylglycerol lysyltransferase activity"/>
    <property type="evidence" value="ECO:0007669"/>
    <property type="project" value="UniProtKB-EC"/>
</dbReference>
<feature type="transmembrane region" description="Helical" evidence="6">
    <location>
        <begin position="72"/>
        <end position="91"/>
    </location>
</feature>
<comment type="catalytic activity">
    <reaction evidence="6">
        <text>L-lysyl-tRNA(Lys) + a 1,2-diacyl-sn-glycero-3-phospho-(1'-sn-glycerol) = a 1,2-diacyl-sn-glycero-3-phospho-1'-(3'-O-L-lysyl)-sn-glycerol + tRNA(Lys)</text>
        <dbReference type="Rhea" id="RHEA:10668"/>
        <dbReference type="Rhea" id="RHEA-COMP:9696"/>
        <dbReference type="Rhea" id="RHEA-COMP:9697"/>
        <dbReference type="ChEBI" id="CHEBI:64716"/>
        <dbReference type="ChEBI" id="CHEBI:75792"/>
        <dbReference type="ChEBI" id="CHEBI:78442"/>
        <dbReference type="ChEBI" id="CHEBI:78529"/>
        <dbReference type="EC" id="2.3.2.3"/>
    </reaction>
</comment>
<dbReference type="PANTHER" id="PTHR39087">
    <property type="entry name" value="UPF0104 MEMBRANE PROTEIN MJ1595"/>
    <property type="match status" value="1"/>
</dbReference>
<dbReference type="PANTHER" id="PTHR39087:SF2">
    <property type="entry name" value="UPF0104 MEMBRANE PROTEIN MJ1595"/>
    <property type="match status" value="1"/>
</dbReference>
<keyword evidence="6" id="KW-0443">Lipid metabolism</keyword>
<comment type="caution">
    <text evidence="7">The sequence shown here is derived from an EMBL/GenBank/DDBJ whole genome shotgun (WGS) entry which is preliminary data.</text>
</comment>
<comment type="subcellular location">
    <subcellularLocation>
        <location evidence="1 6">Cell membrane</location>
        <topology evidence="1 6">Multi-pass membrane protein</topology>
    </subcellularLocation>
</comment>
<comment type="function">
    <text evidence="6">Catalyzes the transfer of a lysyl group from L-lysyl-tRNA(Lys) to membrane-bound phosphatidylglycerol (PG), which produces lysylphosphatidylglycerol (LPG), a major component of the bacterial membrane with a positive net charge. LPG synthesis contributes to bacterial virulence as it is involved in the resistance mechanism against cationic antimicrobial peptides (CAMP) produces by the host's immune system (defensins, cathelicidins) and by the competing microorganisms.</text>
</comment>
<dbReference type="InterPro" id="IPR022791">
    <property type="entry name" value="L-PG_synthase/AglD"/>
</dbReference>
<feature type="transmembrane region" description="Helical" evidence="6">
    <location>
        <begin position="207"/>
        <end position="229"/>
    </location>
</feature>
<evidence type="ECO:0000256" key="5">
    <source>
        <dbReference type="ARBA" id="ARBA00023136"/>
    </source>
</evidence>
<dbReference type="GO" id="GO:0046677">
    <property type="term" value="P:response to antibiotic"/>
    <property type="evidence" value="ECO:0007669"/>
    <property type="project" value="UniProtKB-KW"/>
</dbReference>
<feature type="transmembrane region" description="Helical" evidence="6">
    <location>
        <begin position="282"/>
        <end position="305"/>
    </location>
</feature>
<organism evidence="7">
    <name type="scientific">Ammonifex degensii</name>
    <dbReference type="NCBI Taxonomy" id="42838"/>
    <lineage>
        <taxon>Bacteria</taxon>
        <taxon>Bacillati</taxon>
        <taxon>Bacillota</taxon>
        <taxon>Clostridia</taxon>
        <taxon>Thermoanaerobacterales</taxon>
        <taxon>Thermoanaerobacteraceae</taxon>
        <taxon>Ammonifex</taxon>
    </lineage>
</organism>
<protein>
    <recommendedName>
        <fullName evidence="6">Phosphatidylglycerol lysyltransferase</fullName>
        <ecNumber evidence="6">2.3.2.3</ecNumber>
    </recommendedName>
    <alternativeName>
        <fullName evidence="6">Lysylphosphatidylglycerol synthase</fullName>
    </alternativeName>
</protein>
<comment type="similarity">
    <text evidence="6">Belongs to the LPG synthase family.</text>
</comment>
<keyword evidence="5 6" id="KW-0472">Membrane</keyword>
<keyword evidence="6" id="KW-0808">Transferase</keyword>
<keyword evidence="2" id="KW-1003">Cell membrane</keyword>
<accession>A0A7C1J7V8</accession>
<feature type="transmembrane region" description="Helical" evidence="6">
    <location>
        <begin position="39"/>
        <end position="60"/>
    </location>
</feature>
<dbReference type="GO" id="GO:0006629">
    <property type="term" value="P:lipid metabolic process"/>
    <property type="evidence" value="ECO:0007669"/>
    <property type="project" value="UniProtKB-KW"/>
</dbReference>
<evidence type="ECO:0000313" key="7">
    <source>
        <dbReference type="EMBL" id="HDW51294.1"/>
    </source>
</evidence>
<dbReference type="NCBIfam" id="TIGR00374">
    <property type="entry name" value="flippase-like domain"/>
    <property type="match status" value="1"/>
</dbReference>